<keyword evidence="3" id="KW-1185">Reference proteome</keyword>
<name>A0A7Y0Q2F2_9FIRM</name>
<evidence type="ECO:0000313" key="3">
    <source>
        <dbReference type="Proteomes" id="UP000533476"/>
    </source>
</evidence>
<dbReference type="EMBL" id="JABBVZ010000004">
    <property type="protein sequence ID" value="NMP21109.1"/>
    <property type="molecule type" value="Genomic_DNA"/>
</dbReference>
<evidence type="ECO:0000313" key="2">
    <source>
        <dbReference type="EMBL" id="NMP21109.1"/>
    </source>
</evidence>
<feature type="region of interest" description="Disordered" evidence="1">
    <location>
        <begin position="92"/>
        <end position="113"/>
    </location>
</feature>
<comment type="caution">
    <text evidence="2">The sequence shown here is derived from an EMBL/GenBank/DDBJ whole genome shotgun (WGS) entry which is preliminary data.</text>
</comment>
<evidence type="ECO:0000256" key="1">
    <source>
        <dbReference type="SAM" id="MobiDB-lite"/>
    </source>
</evidence>
<organism evidence="2 3">
    <name type="scientific">Sulfobacillus harzensis</name>
    <dbReference type="NCBI Taxonomy" id="2729629"/>
    <lineage>
        <taxon>Bacteria</taxon>
        <taxon>Bacillati</taxon>
        <taxon>Bacillota</taxon>
        <taxon>Clostridia</taxon>
        <taxon>Eubacteriales</taxon>
        <taxon>Clostridiales Family XVII. Incertae Sedis</taxon>
        <taxon>Sulfobacillus</taxon>
    </lineage>
</organism>
<dbReference type="Proteomes" id="UP000533476">
    <property type="component" value="Unassembled WGS sequence"/>
</dbReference>
<reference evidence="2 3" key="1">
    <citation type="submission" date="2020-04" db="EMBL/GenBank/DDBJ databases">
        <authorList>
            <person name="Zhang R."/>
            <person name="Schippers A."/>
        </authorList>
    </citation>
    <scope>NUCLEOTIDE SEQUENCE [LARGE SCALE GENOMIC DNA]</scope>
    <source>
        <strain evidence="2 3">DSM 109850</strain>
    </source>
</reference>
<proteinExistence type="predicted"/>
<gene>
    <name evidence="2" type="ORF">HIJ39_01890</name>
</gene>
<accession>A0A7Y0Q2F2</accession>
<dbReference type="AlphaFoldDB" id="A0A7Y0Q2F2"/>
<protein>
    <submittedName>
        <fullName evidence="2">Uncharacterized protein</fullName>
    </submittedName>
</protein>
<dbReference type="RefSeq" id="WP_169096122.1">
    <property type="nucleotide sequence ID" value="NZ_JABBVZ010000004.1"/>
</dbReference>
<sequence length="132" mass="14428">MWEQSWVVSAPSEDAALNAVQMALATWAPEEAGTPELGAVRLFRGPDDMALADSVARDLADIRQTVAQSHRQELSRRLHQLSHRAVGIPPRPGFVVLDGSSPRSPRPGDLKSSPHLRWVVTVAWPGKEPDLP</sequence>